<name>A0A5Q2TGF1_9BACI</name>
<organism evidence="5 6">
    <name type="scientific">Gracilibacillus salitolerans</name>
    <dbReference type="NCBI Taxonomy" id="2663022"/>
    <lineage>
        <taxon>Bacteria</taxon>
        <taxon>Bacillati</taxon>
        <taxon>Bacillota</taxon>
        <taxon>Bacilli</taxon>
        <taxon>Bacillales</taxon>
        <taxon>Bacillaceae</taxon>
        <taxon>Gracilibacillus</taxon>
    </lineage>
</organism>
<dbReference type="PANTHER" id="PTHR34384">
    <property type="entry name" value="L-2,3-DIAMINOPROPANOATE--CITRATE LIGASE"/>
    <property type="match status" value="1"/>
</dbReference>
<feature type="domain" description="Aerobactin siderophore biosynthesis IucA/IucC N-terminal" evidence="3">
    <location>
        <begin position="145"/>
        <end position="394"/>
    </location>
</feature>
<evidence type="ECO:0000259" key="3">
    <source>
        <dbReference type="Pfam" id="PF04183"/>
    </source>
</evidence>
<evidence type="ECO:0000313" key="5">
    <source>
        <dbReference type="EMBL" id="QGH33287.1"/>
    </source>
</evidence>
<dbReference type="InterPro" id="IPR007310">
    <property type="entry name" value="Aerobactin_biosyn_IucA/IucC_N"/>
</dbReference>
<protein>
    <submittedName>
        <fullName evidence="5">IucA/IucC family siderophore biosynthesis protein</fullName>
    </submittedName>
</protein>
<dbReference type="Gene3D" id="3.30.310.280">
    <property type="match status" value="1"/>
</dbReference>
<dbReference type="EMBL" id="CP045915">
    <property type="protein sequence ID" value="QGH33287.1"/>
    <property type="molecule type" value="Genomic_DNA"/>
</dbReference>
<keyword evidence="6" id="KW-1185">Reference proteome</keyword>
<gene>
    <name evidence="5" type="ORF">GI584_04195</name>
</gene>
<dbReference type="RefSeq" id="WP_153790352.1">
    <property type="nucleotide sequence ID" value="NZ_CP045915.1"/>
</dbReference>
<accession>A0A5Q2TGF1</accession>
<dbReference type="Gene3D" id="1.10.510.40">
    <property type="match status" value="1"/>
</dbReference>
<dbReference type="KEGG" id="grc:GI584_04195"/>
<evidence type="ECO:0000256" key="1">
    <source>
        <dbReference type="ARBA" id="ARBA00004924"/>
    </source>
</evidence>
<feature type="domain" description="Aerobactin siderophore biosynthesis IucA/IucC-like C-terminal" evidence="4">
    <location>
        <begin position="417"/>
        <end position="576"/>
    </location>
</feature>
<sequence length="603" mass="70434">MQYENELQEILKSDTWEAVGEHLLTKMISEFMYEDIIFPTVVSEKENIIVYELKPNNKVIYQFEGKKRLMDSYHIFKDTIRRFENGNWEKGDNPIQFILDIQETVGMTSLTTGHLIKEYNNTLLADAHILEKKQSITSDDIVNMDYVELEGEMEGHPWITYNKGRIGFDYQDYLSYAPEQKKKVKLSWVAVHQDVATFQSIPDLNYKNLIKGELGKGKIEQFKGKLTKENLDSSNYFFLPIHDWQWTNVIIQYFSEDIAKRRIVPLGNGDDDYLPQQSIRTFANTTDKAKHHVKLPISILNTLVYRGLPGERTVVAPMITNYIHKIKKEDSFLHDECRVILPGEVASINYNHPYYEKLKGAPYQYLEMLGVIWRESIYSFLDEGEKAITLASLLYVDKDGKPFVSSLIEKSGLNVKEWLDQLFSVMLLPLLHYLYKYGIVFSPHGQNTVLVLKDNKPHRLAIKDFVDDVNVSDEPLPELDSLPKKLIPVLRSEPAEGLCQFIFTGLFVCHLRYLADILDVYYQYDEEAFWSQLRQSIVDYQERFPELEERFRIFDLLRPSFTKLCLNRNRMIDYGYSDDDDRPHASEFGKVHNPLYVVSCEHL</sequence>
<dbReference type="AlphaFoldDB" id="A0A5Q2TGF1"/>
<dbReference type="InterPro" id="IPR022770">
    <property type="entry name" value="IucA/IucC-like_C"/>
</dbReference>
<comment type="similarity">
    <text evidence="2">Belongs to the IucA/IucC family.</text>
</comment>
<evidence type="ECO:0000256" key="2">
    <source>
        <dbReference type="ARBA" id="ARBA00007832"/>
    </source>
</evidence>
<evidence type="ECO:0000259" key="4">
    <source>
        <dbReference type="Pfam" id="PF06276"/>
    </source>
</evidence>
<reference evidence="5 6" key="1">
    <citation type="submission" date="2019-11" db="EMBL/GenBank/DDBJ databases">
        <title>Gracilibacillus salitolerans sp. nov., a moderate halophile isolated from a saline soil in northwest China.</title>
        <authorList>
            <person name="Gan L."/>
        </authorList>
    </citation>
    <scope>NUCLEOTIDE SEQUENCE [LARGE SCALE GENOMIC DNA]</scope>
    <source>
        <strain evidence="5 6">SCU50</strain>
    </source>
</reference>
<dbReference type="Proteomes" id="UP000339690">
    <property type="component" value="Chromosome"/>
</dbReference>
<dbReference type="GO" id="GO:0019290">
    <property type="term" value="P:siderophore biosynthetic process"/>
    <property type="evidence" value="ECO:0007669"/>
    <property type="project" value="InterPro"/>
</dbReference>
<dbReference type="GO" id="GO:0016881">
    <property type="term" value="F:acid-amino acid ligase activity"/>
    <property type="evidence" value="ECO:0007669"/>
    <property type="project" value="UniProtKB-ARBA"/>
</dbReference>
<proteinExistence type="inferred from homology"/>
<dbReference type="Pfam" id="PF04183">
    <property type="entry name" value="IucA_IucC"/>
    <property type="match status" value="1"/>
</dbReference>
<dbReference type="PANTHER" id="PTHR34384:SF6">
    <property type="entry name" value="STAPHYLOFERRIN B SYNTHASE"/>
    <property type="match status" value="1"/>
</dbReference>
<dbReference type="Gene3D" id="6.10.250.3370">
    <property type="match status" value="1"/>
</dbReference>
<dbReference type="Pfam" id="PF06276">
    <property type="entry name" value="FhuF"/>
    <property type="match status" value="1"/>
</dbReference>
<dbReference type="InterPro" id="IPR037455">
    <property type="entry name" value="LucA/IucC-like"/>
</dbReference>
<evidence type="ECO:0000313" key="6">
    <source>
        <dbReference type="Proteomes" id="UP000339690"/>
    </source>
</evidence>
<comment type="pathway">
    <text evidence="1">Siderophore biosynthesis.</text>
</comment>